<evidence type="ECO:0000313" key="9">
    <source>
        <dbReference type="EnsemblProtists" id="EOD36754"/>
    </source>
</evidence>
<dbReference type="PROSITE" id="PS51864">
    <property type="entry name" value="ASTACIN"/>
    <property type="match status" value="1"/>
</dbReference>
<dbReference type="GeneID" id="17282024"/>
<dbReference type="Gene3D" id="3.40.390.10">
    <property type="entry name" value="Collagenase (Catalytic Domain)"/>
    <property type="match status" value="1"/>
</dbReference>
<evidence type="ECO:0000313" key="10">
    <source>
        <dbReference type="Proteomes" id="UP000013827"/>
    </source>
</evidence>
<evidence type="ECO:0000256" key="6">
    <source>
        <dbReference type="PROSITE-ProRule" id="PRU01211"/>
    </source>
</evidence>
<dbReference type="HOGENOM" id="CLU_671636_0_0_1"/>
<dbReference type="Pfam" id="PF01400">
    <property type="entry name" value="Astacin"/>
    <property type="match status" value="1"/>
</dbReference>
<evidence type="ECO:0000256" key="5">
    <source>
        <dbReference type="ARBA" id="ARBA00023049"/>
    </source>
</evidence>
<organism evidence="9 10">
    <name type="scientific">Emiliania huxleyi (strain CCMP1516)</name>
    <dbReference type="NCBI Taxonomy" id="280463"/>
    <lineage>
        <taxon>Eukaryota</taxon>
        <taxon>Haptista</taxon>
        <taxon>Haptophyta</taxon>
        <taxon>Prymnesiophyceae</taxon>
        <taxon>Isochrysidales</taxon>
        <taxon>Noelaerhabdaceae</taxon>
        <taxon>Emiliania</taxon>
    </lineage>
</organism>
<reference evidence="9" key="2">
    <citation type="submission" date="2024-10" db="UniProtKB">
        <authorList>
            <consortium name="EnsemblProtists"/>
        </authorList>
    </citation>
    <scope>IDENTIFICATION</scope>
</reference>
<keyword evidence="4 6" id="KW-0862">Zinc</keyword>
<dbReference type="GO" id="GO:0006508">
    <property type="term" value="P:proteolysis"/>
    <property type="evidence" value="ECO:0007669"/>
    <property type="project" value="UniProtKB-KW"/>
</dbReference>
<dbReference type="SUPFAM" id="SSF55486">
    <property type="entry name" value="Metalloproteases ('zincins'), catalytic domain"/>
    <property type="match status" value="1"/>
</dbReference>
<dbReference type="eggNOG" id="KOG3714">
    <property type="taxonomic scope" value="Eukaryota"/>
</dbReference>
<evidence type="ECO:0000256" key="3">
    <source>
        <dbReference type="ARBA" id="ARBA00022801"/>
    </source>
</evidence>
<dbReference type="RefSeq" id="XP_005789183.1">
    <property type="nucleotide sequence ID" value="XM_005789126.1"/>
</dbReference>
<comment type="cofactor">
    <cofactor evidence="6">
        <name>Zn(2+)</name>
        <dbReference type="ChEBI" id="CHEBI:29105"/>
    </cofactor>
    <text evidence="6">Binds 1 zinc ion per subunit.</text>
</comment>
<keyword evidence="1 6" id="KW-0645">Protease</keyword>
<feature type="binding site" evidence="6">
    <location>
        <position position="279"/>
    </location>
    <ligand>
        <name>Zn(2+)</name>
        <dbReference type="ChEBI" id="CHEBI:29105"/>
        <note>catalytic</note>
    </ligand>
</feature>
<dbReference type="GO" id="GO:0004222">
    <property type="term" value="F:metalloendopeptidase activity"/>
    <property type="evidence" value="ECO:0007669"/>
    <property type="project" value="UniProtKB-UniRule"/>
</dbReference>
<accession>A0A0D3KLW9</accession>
<dbReference type="EnsemblProtists" id="EOD36754">
    <property type="protein sequence ID" value="EOD36754"/>
    <property type="gene ID" value="EMIHUDRAFT_462342"/>
</dbReference>
<feature type="active site" evidence="6">
    <location>
        <position position="276"/>
    </location>
</feature>
<dbReference type="Proteomes" id="UP000013827">
    <property type="component" value="Unassembled WGS sequence"/>
</dbReference>
<evidence type="ECO:0000256" key="2">
    <source>
        <dbReference type="ARBA" id="ARBA00022723"/>
    </source>
</evidence>
<proteinExistence type="predicted"/>
<dbReference type="MEROPS" id="M12.A02"/>
<feature type="binding site" evidence="6">
    <location>
        <position position="275"/>
    </location>
    <ligand>
        <name>Zn(2+)</name>
        <dbReference type="ChEBI" id="CHEBI:29105"/>
        <note>catalytic</note>
    </ligand>
</feature>
<dbReference type="InterPro" id="IPR001506">
    <property type="entry name" value="Peptidase_M12A"/>
</dbReference>
<feature type="binding site" evidence="6">
    <location>
        <position position="285"/>
    </location>
    <ligand>
        <name>Zn(2+)</name>
        <dbReference type="ChEBI" id="CHEBI:29105"/>
        <note>catalytic</note>
    </ligand>
</feature>
<dbReference type="KEGG" id="ehx:EMIHUDRAFT_462342"/>
<evidence type="ECO:0000256" key="1">
    <source>
        <dbReference type="ARBA" id="ARBA00022670"/>
    </source>
</evidence>
<sequence length="410" mass="44782">MLGFDDSSHLLIEHGTSNRQCHSLRRGTTSAWLLGLAAVFSLAVMAVQSGGSVSRGVDLELLRFAEERRSRAARWQDAIQDSAIEDPNKPVRPGDTSCVDHTDGRVYSFAPAVMPFSCPPCGDQNHEPVLWPGGAIPPTLLDHSRVVPYEIEDVPGAPHVRVGDELNSTYGGIQNSALNAMFYIEQVSSVRFVRRNSEPNFVRFVRDSSPCDGSSNFGVCGGMQEIHIPHIGCYQAMYGGQPTEQRLPGGAHPVRSKANVLQKAVFTTPVGMATHETMHALGLFHTQAYPNRDAFVQIHWDNIKGMTPSGVVGTEQYEMIPFDTFKDPKQAEVAAMPFDFESVLIYMDTAYAINSSLPTMTRPDGSPLPRGTGQRVRMSESDISKINTLYPERRPPAGVKTAAGDVDAPL</sequence>
<dbReference type="PANTHER" id="PTHR10127:SF780">
    <property type="entry name" value="METALLOENDOPEPTIDASE"/>
    <property type="match status" value="1"/>
</dbReference>
<evidence type="ECO:0000256" key="7">
    <source>
        <dbReference type="SAM" id="MobiDB-lite"/>
    </source>
</evidence>
<dbReference type="SMART" id="SM00235">
    <property type="entry name" value="ZnMc"/>
    <property type="match status" value="1"/>
</dbReference>
<dbReference type="InterPro" id="IPR024079">
    <property type="entry name" value="MetalloPept_cat_dom_sf"/>
</dbReference>
<protein>
    <recommendedName>
        <fullName evidence="8">Peptidase M12A domain-containing protein</fullName>
    </recommendedName>
</protein>
<dbReference type="InterPro" id="IPR006026">
    <property type="entry name" value="Peptidase_Metallo"/>
</dbReference>
<feature type="region of interest" description="Disordered" evidence="7">
    <location>
        <begin position="358"/>
        <end position="410"/>
    </location>
</feature>
<dbReference type="PANTHER" id="PTHR10127">
    <property type="entry name" value="DISCOIDIN, CUB, EGF, LAMININ , AND ZINC METALLOPROTEASE DOMAIN CONTAINING"/>
    <property type="match status" value="1"/>
</dbReference>
<keyword evidence="10" id="KW-1185">Reference proteome</keyword>
<dbReference type="GO" id="GO:0008270">
    <property type="term" value="F:zinc ion binding"/>
    <property type="evidence" value="ECO:0007669"/>
    <property type="project" value="UniProtKB-UniRule"/>
</dbReference>
<keyword evidence="2 6" id="KW-0479">Metal-binding</keyword>
<evidence type="ECO:0000259" key="8">
    <source>
        <dbReference type="PROSITE" id="PS51864"/>
    </source>
</evidence>
<reference evidence="10" key="1">
    <citation type="journal article" date="2013" name="Nature">
        <title>Pan genome of the phytoplankton Emiliania underpins its global distribution.</title>
        <authorList>
            <person name="Read B.A."/>
            <person name="Kegel J."/>
            <person name="Klute M.J."/>
            <person name="Kuo A."/>
            <person name="Lefebvre S.C."/>
            <person name="Maumus F."/>
            <person name="Mayer C."/>
            <person name="Miller J."/>
            <person name="Monier A."/>
            <person name="Salamov A."/>
            <person name="Young J."/>
            <person name="Aguilar M."/>
            <person name="Claverie J.M."/>
            <person name="Frickenhaus S."/>
            <person name="Gonzalez K."/>
            <person name="Herman E.K."/>
            <person name="Lin Y.C."/>
            <person name="Napier J."/>
            <person name="Ogata H."/>
            <person name="Sarno A.F."/>
            <person name="Shmutz J."/>
            <person name="Schroeder D."/>
            <person name="de Vargas C."/>
            <person name="Verret F."/>
            <person name="von Dassow P."/>
            <person name="Valentin K."/>
            <person name="Van de Peer Y."/>
            <person name="Wheeler G."/>
            <person name="Dacks J.B."/>
            <person name="Delwiche C.F."/>
            <person name="Dyhrman S.T."/>
            <person name="Glockner G."/>
            <person name="John U."/>
            <person name="Richards T."/>
            <person name="Worden A.Z."/>
            <person name="Zhang X."/>
            <person name="Grigoriev I.V."/>
            <person name="Allen A.E."/>
            <person name="Bidle K."/>
            <person name="Borodovsky M."/>
            <person name="Bowler C."/>
            <person name="Brownlee C."/>
            <person name="Cock J.M."/>
            <person name="Elias M."/>
            <person name="Gladyshev V.N."/>
            <person name="Groth M."/>
            <person name="Guda C."/>
            <person name="Hadaegh A."/>
            <person name="Iglesias-Rodriguez M.D."/>
            <person name="Jenkins J."/>
            <person name="Jones B.M."/>
            <person name="Lawson T."/>
            <person name="Leese F."/>
            <person name="Lindquist E."/>
            <person name="Lobanov A."/>
            <person name="Lomsadze A."/>
            <person name="Malik S.B."/>
            <person name="Marsh M.E."/>
            <person name="Mackinder L."/>
            <person name="Mock T."/>
            <person name="Mueller-Roeber B."/>
            <person name="Pagarete A."/>
            <person name="Parker M."/>
            <person name="Probert I."/>
            <person name="Quesneville H."/>
            <person name="Raines C."/>
            <person name="Rensing S.A."/>
            <person name="Riano-Pachon D.M."/>
            <person name="Richier S."/>
            <person name="Rokitta S."/>
            <person name="Shiraiwa Y."/>
            <person name="Soanes D.M."/>
            <person name="van der Giezen M."/>
            <person name="Wahlund T.M."/>
            <person name="Williams B."/>
            <person name="Wilson W."/>
            <person name="Wolfe G."/>
            <person name="Wurch L.L."/>
        </authorList>
    </citation>
    <scope>NUCLEOTIDE SEQUENCE</scope>
</reference>
<comment type="caution">
    <text evidence="6">Lacks conserved residue(s) required for the propagation of feature annotation.</text>
</comment>
<dbReference type="AlphaFoldDB" id="A0A0D3KLW9"/>
<evidence type="ECO:0000256" key="4">
    <source>
        <dbReference type="ARBA" id="ARBA00022833"/>
    </source>
</evidence>
<feature type="domain" description="Peptidase M12A" evidence="8">
    <location>
        <begin position="134"/>
        <end position="396"/>
    </location>
</feature>
<keyword evidence="3 6" id="KW-0378">Hydrolase</keyword>
<name>A0A0D3KLW9_EMIH1</name>
<keyword evidence="5 6" id="KW-0482">Metalloprotease</keyword>
<dbReference type="PaxDb" id="2903-EOD36754"/>